<evidence type="ECO:0000313" key="1">
    <source>
        <dbReference type="EMBL" id="KOA51050.1"/>
    </source>
</evidence>
<proteinExistence type="predicted"/>
<dbReference type="AlphaFoldDB" id="A0AB34TB23"/>
<sequence>MYDVDAIFAFVEYITMWLHAVLSVDFEKR</sequence>
<protein>
    <submittedName>
        <fullName evidence="1">Uncharacterized protein</fullName>
    </submittedName>
</protein>
<organism evidence="1 2">
    <name type="scientific">Bifidobacterium animalis subsp. animalis MCC 0483</name>
    <dbReference type="NCBI Taxonomy" id="1365955"/>
    <lineage>
        <taxon>Bacteria</taxon>
        <taxon>Bacillati</taxon>
        <taxon>Actinomycetota</taxon>
        <taxon>Actinomycetes</taxon>
        <taxon>Bifidobacteriales</taxon>
        <taxon>Bifidobacteriaceae</taxon>
        <taxon>Bifidobacterium</taxon>
    </lineage>
</organism>
<gene>
    <name evidence="1" type="ORF">BAAM0483_01950</name>
</gene>
<reference evidence="1 2" key="1">
    <citation type="journal article" date="2015" name="Int J Genomics">
        <title>Comparative Genomics Revealed Genetic Diversity and Species/Strain-Level Differences in Carbohydrate Metabolism of Three Probiotic Bifidobacterial Species.</title>
        <authorList>
            <person name="Odamaki T."/>
            <person name="Horigome A."/>
            <person name="Sugahara H."/>
            <person name="Hashikura N."/>
            <person name="Minami J."/>
            <person name="Xiao J.Z."/>
            <person name="Abe F."/>
        </authorList>
    </citation>
    <scope>NUCLEOTIDE SEQUENCE [LARGE SCALE GENOMIC DNA]</scope>
    <source>
        <strain evidence="1 2">MCC 0483</strain>
    </source>
</reference>
<accession>A0AB34TB23</accession>
<dbReference type="Proteomes" id="UP000037239">
    <property type="component" value="Unassembled WGS sequence"/>
</dbReference>
<dbReference type="EMBL" id="AWFK01000004">
    <property type="protein sequence ID" value="KOA51050.1"/>
    <property type="molecule type" value="Genomic_DNA"/>
</dbReference>
<evidence type="ECO:0000313" key="2">
    <source>
        <dbReference type="Proteomes" id="UP000037239"/>
    </source>
</evidence>
<name>A0AB34TB23_9BIFI</name>
<comment type="caution">
    <text evidence="1">The sequence shown here is derived from an EMBL/GenBank/DDBJ whole genome shotgun (WGS) entry which is preliminary data.</text>
</comment>